<dbReference type="eggNOG" id="COG3152">
    <property type="taxonomic scope" value="Bacteria"/>
</dbReference>
<dbReference type="InterPro" id="IPR008523">
    <property type="entry name" value="DUF805"/>
</dbReference>
<evidence type="ECO:0000313" key="2">
    <source>
        <dbReference type="EMBL" id="ENX04014.1"/>
    </source>
</evidence>
<comment type="caution">
    <text evidence="2">The sequence shown here is derived from an EMBL/GenBank/DDBJ whole genome shotgun (WGS) entry which is preliminary data.</text>
</comment>
<keyword evidence="1" id="KW-0472">Membrane</keyword>
<evidence type="ECO:0000313" key="3">
    <source>
        <dbReference type="Proteomes" id="UP000013248"/>
    </source>
</evidence>
<feature type="transmembrane region" description="Helical" evidence="1">
    <location>
        <begin position="105"/>
        <end position="124"/>
    </location>
</feature>
<dbReference type="PANTHER" id="PTHR34980:SF2">
    <property type="entry name" value="INNER MEMBRANE PROTEIN YHAH-RELATED"/>
    <property type="match status" value="1"/>
</dbReference>
<organism evidence="2 3">
    <name type="scientific">Acinetobacter modestus</name>
    <dbReference type="NCBI Taxonomy" id="1776740"/>
    <lineage>
        <taxon>Bacteria</taxon>
        <taxon>Pseudomonadati</taxon>
        <taxon>Pseudomonadota</taxon>
        <taxon>Gammaproteobacteria</taxon>
        <taxon>Moraxellales</taxon>
        <taxon>Moraxellaceae</taxon>
        <taxon>Acinetobacter</taxon>
    </lineage>
</organism>
<dbReference type="PANTHER" id="PTHR34980">
    <property type="entry name" value="INNER MEMBRANE PROTEIN-RELATED-RELATED"/>
    <property type="match status" value="1"/>
</dbReference>
<protein>
    <recommendedName>
        <fullName evidence="4">Inner membrane protein yhaI</fullName>
    </recommendedName>
</protein>
<dbReference type="AlphaFoldDB" id="N9M691"/>
<dbReference type="EMBL" id="APRP01000006">
    <property type="protein sequence ID" value="ENX04014.1"/>
    <property type="molecule type" value="Genomic_DNA"/>
</dbReference>
<accession>N9M691</accession>
<feature type="transmembrane region" description="Helical" evidence="1">
    <location>
        <begin position="160"/>
        <end position="180"/>
    </location>
</feature>
<dbReference type="GO" id="GO:0005886">
    <property type="term" value="C:plasma membrane"/>
    <property type="evidence" value="ECO:0007669"/>
    <property type="project" value="TreeGrafter"/>
</dbReference>
<evidence type="ECO:0000256" key="1">
    <source>
        <dbReference type="SAM" id="Phobius"/>
    </source>
</evidence>
<dbReference type="Proteomes" id="UP000013248">
    <property type="component" value="Unassembled WGS sequence"/>
</dbReference>
<dbReference type="Pfam" id="PF05656">
    <property type="entry name" value="DUF805"/>
    <property type="match status" value="1"/>
</dbReference>
<keyword evidence="1" id="KW-1133">Transmembrane helix</keyword>
<dbReference type="HOGENOM" id="CLU_093674_1_0_6"/>
<keyword evidence="1" id="KW-0812">Transmembrane</keyword>
<proteinExistence type="predicted"/>
<reference evidence="2 3" key="1">
    <citation type="submission" date="2013-02" db="EMBL/GenBank/DDBJ databases">
        <title>The Genome Sequence of Acinetobacter sp. ANC 3862.</title>
        <authorList>
            <consortium name="The Broad Institute Genome Sequencing Platform"/>
            <consortium name="The Broad Institute Genome Sequencing Center for Infectious Disease"/>
            <person name="Cerqueira G."/>
            <person name="Feldgarden M."/>
            <person name="Courvalin P."/>
            <person name="Perichon B."/>
            <person name="Grillot-Courvalin C."/>
            <person name="Clermont D."/>
            <person name="Rocha E."/>
            <person name="Yoon E.-J."/>
            <person name="Nemec A."/>
            <person name="Walker B."/>
            <person name="Young S.K."/>
            <person name="Zeng Q."/>
            <person name="Gargeya S."/>
            <person name="Fitzgerald M."/>
            <person name="Haas B."/>
            <person name="Abouelleil A."/>
            <person name="Alvarado L."/>
            <person name="Arachchi H.M."/>
            <person name="Berlin A.M."/>
            <person name="Chapman S.B."/>
            <person name="Dewar J."/>
            <person name="Goldberg J."/>
            <person name="Griggs A."/>
            <person name="Gujja S."/>
            <person name="Hansen M."/>
            <person name="Howarth C."/>
            <person name="Imamovic A."/>
            <person name="Larimer J."/>
            <person name="McCowan C."/>
            <person name="Murphy C."/>
            <person name="Neiman D."/>
            <person name="Pearson M."/>
            <person name="Priest M."/>
            <person name="Roberts A."/>
            <person name="Saif S."/>
            <person name="Shea T."/>
            <person name="Sisk P."/>
            <person name="Sykes S."/>
            <person name="Wortman J."/>
            <person name="Nusbaum C."/>
            <person name="Birren B."/>
        </authorList>
    </citation>
    <scope>NUCLEOTIDE SEQUENCE [LARGE SCALE GENOMIC DNA]</scope>
    <source>
        <strain evidence="2 3">ANC 3862</strain>
    </source>
</reference>
<dbReference type="PATRIC" id="fig|1217705.3.peg.479"/>
<feature type="transmembrane region" description="Helical" evidence="1">
    <location>
        <begin position="130"/>
        <end position="148"/>
    </location>
</feature>
<gene>
    <name evidence="2" type="ORF">F900_00505</name>
</gene>
<evidence type="ECO:0008006" key="4">
    <source>
        <dbReference type="Google" id="ProtNLM"/>
    </source>
</evidence>
<sequence length="195" mass="22315">MQGKILDFSIQTNSGIISGDDQKRYPFAGSEWKEQQLPKRGMSVDFDVNEQQQAVGVYAALASSSSSIISQFQEKAEEQYSAFDWFLKCMKNYLNFGGRARRKEFWFFMLFNMLGCFTALILDTLFGTEIIFYAIYILAMALPVLAVSIRRLHDIGKSGWWYLISLIPLLGMIVLIIWFTKEGETHANLYGQPSK</sequence>
<name>N9M691_9GAMM</name>
<dbReference type="RefSeq" id="WP_005214836.1">
    <property type="nucleotide sequence ID" value="NZ_KB850089.1"/>
</dbReference>
<dbReference type="STRING" id="1217705.F900_00505"/>